<proteinExistence type="predicted"/>
<feature type="transmembrane region" description="Helical" evidence="3">
    <location>
        <begin position="39"/>
        <end position="58"/>
    </location>
</feature>
<evidence type="ECO:0000256" key="3">
    <source>
        <dbReference type="SAM" id="Phobius"/>
    </source>
</evidence>
<dbReference type="Proteomes" id="UP000002218">
    <property type="component" value="Chromosome"/>
</dbReference>
<accession>C8XDY3</accession>
<dbReference type="KEGG" id="nml:Namu_3358"/>
<feature type="compositionally biased region" description="Low complexity" evidence="2">
    <location>
        <begin position="311"/>
        <end position="331"/>
    </location>
</feature>
<dbReference type="EMBL" id="CP001737">
    <property type="protein sequence ID" value="ACV79686.1"/>
    <property type="molecule type" value="Genomic_DNA"/>
</dbReference>
<keyword evidence="5" id="KW-0413">Isomerase</keyword>
<dbReference type="AlphaFoldDB" id="C8XDY3"/>
<evidence type="ECO:0000259" key="4">
    <source>
        <dbReference type="PROSITE" id="PS50072"/>
    </source>
</evidence>
<sequence length="331" mass="33328">MREDQGVPTNQQRRDAAKRKLERQLARREAAERARRQRLVIIGVVAAVVVVAGGVWLWTSRSSSSTAASDSSTTAPTSSTAPSTPCSYPASGTAAKEVSPPSNLSPLNTGTVDATLVLNGKDVPMTLNRATAPCGVNAFLSLASQGFYNDTNCHRLTKSDQLNVLQCGDPTGQGNGGPGYSFASETTGSETYPVGTVALANAGPSTTGSQFFIVYGTTTIDPSYTILGTVTGDGMSVIQDIASQGVQNNRQDGAPVAAATINSVNVPEGSLDGTGTYATASPSPDAGSIDTGAVPTGSVDTGSVDTGSVDTGAATTEAAPTETAASTGGAG</sequence>
<dbReference type="GO" id="GO:0003755">
    <property type="term" value="F:peptidyl-prolyl cis-trans isomerase activity"/>
    <property type="evidence" value="ECO:0007669"/>
    <property type="project" value="InterPro"/>
</dbReference>
<feature type="domain" description="PPIase cyclophilin-type" evidence="4">
    <location>
        <begin position="122"/>
        <end position="266"/>
    </location>
</feature>
<dbReference type="Pfam" id="PF00160">
    <property type="entry name" value="Pro_isomerase"/>
    <property type="match status" value="1"/>
</dbReference>
<dbReference type="InterPro" id="IPR002130">
    <property type="entry name" value="Cyclophilin-type_PPIase_dom"/>
</dbReference>
<reference evidence="6" key="1">
    <citation type="submission" date="2009-09" db="EMBL/GenBank/DDBJ databases">
        <title>The complete genome of Nakamurella multipartita DSM 44233.</title>
        <authorList>
            <consortium name="US DOE Joint Genome Institute (JGI-PGF)"/>
            <person name="Lucas S."/>
            <person name="Copeland A."/>
            <person name="Lapidus A."/>
            <person name="Glavina del Rio T."/>
            <person name="Dalin E."/>
            <person name="Tice H."/>
            <person name="Bruce D."/>
            <person name="Goodwin L."/>
            <person name="Pitluck S."/>
            <person name="Kyrpides N."/>
            <person name="Mavromatis K."/>
            <person name="Ivanova N."/>
            <person name="Ovchinnikova G."/>
            <person name="Sims D."/>
            <person name="Meincke L."/>
            <person name="Brettin T."/>
            <person name="Detter J.C."/>
            <person name="Han C."/>
            <person name="Larimer F."/>
            <person name="Land M."/>
            <person name="Hauser L."/>
            <person name="Markowitz V."/>
            <person name="Cheng J.-F."/>
            <person name="Hugenholtz P."/>
            <person name="Woyke T."/>
            <person name="Wu D."/>
            <person name="Klenk H.-P."/>
            <person name="Eisen J.A."/>
        </authorList>
    </citation>
    <scope>NUCLEOTIDE SEQUENCE [LARGE SCALE GENOMIC DNA]</scope>
    <source>
        <strain evidence="6">ATCC 700099 / DSM 44233 / CIP 104796 / JCM 9543 / NBRC 105858 / Y-104</strain>
    </source>
</reference>
<feature type="region of interest" description="Disordered" evidence="2">
    <location>
        <begin position="64"/>
        <end position="108"/>
    </location>
</feature>
<feature type="compositionally biased region" description="Polar residues" evidence="2">
    <location>
        <begin position="298"/>
        <end position="309"/>
    </location>
</feature>
<dbReference type="CDD" id="cd00317">
    <property type="entry name" value="cyclophilin"/>
    <property type="match status" value="1"/>
</dbReference>
<dbReference type="STRING" id="479431.Namu_3358"/>
<dbReference type="Gene3D" id="2.40.100.10">
    <property type="entry name" value="Cyclophilin-like"/>
    <property type="match status" value="1"/>
</dbReference>
<dbReference type="InterPro" id="IPR044666">
    <property type="entry name" value="Cyclophilin_A-like"/>
</dbReference>
<feature type="region of interest" description="Disordered" evidence="2">
    <location>
        <begin position="1"/>
        <end position="21"/>
    </location>
</feature>
<dbReference type="eggNOG" id="COG0652">
    <property type="taxonomic scope" value="Bacteria"/>
</dbReference>
<evidence type="ECO:0000313" key="6">
    <source>
        <dbReference type="Proteomes" id="UP000002218"/>
    </source>
</evidence>
<keyword evidence="3" id="KW-1133">Transmembrane helix</keyword>
<name>C8XDY3_NAKMY</name>
<keyword evidence="6" id="KW-1185">Reference proteome</keyword>
<dbReference type="InterPro" id="IPR029000">
    <property type="entry name" value="Cyclophilin-like_dom_sf"/>
</dbReference>
<evidence type="ECO:0000313" key="5">
    <source>
        <dbReference type="EMBL" id="ACV79686.1"/>
    </source>
</evidence>
<evidence type="ECO:0000256" key="1">
    <source>
        <dbReference type="ARBA" id="ARBA00002388"/>
    </source>
</evidence>
<gene>
    <name evidence="5" type="ordered locus">Namu_3358</name>
</gene>
<keyword evidence="3" id="KW-0472">Membrane</keyword>
<evidence type="ECO:0000256" key="2">
    <source>
        <dbReference type="SAM" id="MobiDB-lite"/>
    </source>
</evidence>
<dbReference type="HOGENOM" id="CLU_012062_8_1_11"/>
<dbReference type="PANTHER" id="PTHR45625:SF3">
    <property type="entry name" value="PEPTIDYL-PROLYL CIS-TRANS ISOMERASE B-RELATED"/>
    <property type="match status" value="1"/>
</dbReference>
<dbReference type="InParanoid" id="C8XDY3"/>
<dbReference type="PANTHER" id="PTHR45625">
    <property type="entry name" value="PEPTIDYL-PROLYL CIS-TRANS ISOMERASE-RELATED"/>
    <property type="match status" value="1"/>
</dbReference>
<feature type="region of interest" description="Disordered" evidence="2">
    <location>
        <begin position="267"/>
        <end position="331"/>
    </location>
</feature>
<dbReference type="SUPFAM" id="SSF50891">
    <property type="entry name" value="Cyclophilin-like"/>
    <property type="match status" value="1"/>
</dbReference>
<organism evidence="5 6">
    <name type="scientific">Nakamurella multipartita (strain ATCC 700099 / DSM 44233 / CIP 104796 / JCM 9543 / NBRC 105858 / Y-104)</name>
    <name type="common">Microsphaera multipartita</name>
    <dbReference type="NCBI Taxonomy" id="479431"/>
    <lineage>
        <taxon>Bacteria</taxon>
        <taxon>Bacillati</taxon>
        <taxon>Actinomycetota</taxon>
        <taxon>Actinomycetes</taxon>
        <taxon>Nakamurellales</taxon>
        <taxon>Nakamurellaceae</taxon>
        <taxon>Nakamurella</taxon>
    </lineage>
</organism>
<reference evidence="5 6" key="2">
    <citation type="journal article" date="2010" name="Stand. Genomic Sci.">
        <title>Complete genome sequence of Nakamurella multipartita type strain (Y-104).</title>
        <authorList>
            <person name="Tice H."/>
            <person name="Mayilraj S."/>
            <person name="Sims D."/>
            <person name="Lapidus A."/>
            <person name="Nolan M."/>
            <person name="Lucas S."/>
            <person name="Glavina Del Rio T."/>
            <person name="Copeland A."/>
            <person name="Cheng J.F."/>
            <person name="Meincke L."/>
            <person name="Bruce D."/>
            <person name="Goodwin L."/>
            <person name="Pitluck S."/>
            <person name="Ivanova N."/>
            <person name="Mavromatis K."/>
            <person name="Ovchinnikova G."/>
            <person name="Pati A."/>
            <person name="Chen A."/>
            <person name="Palaniappan K."/>
            <person name="Land M."/>
            <person name="Hauser L."/>
            <person name="Chang Y.J."/>
            <person name="Jeffries C.D."/>
            <person name="Detter J.C."/>
            <person name="Brettin T."/>
            <person name="Rohde M."/>
            <person name="Goker M."/>
            <person name="Bristow J."/>
            <person name="Eisen J.A."/>
            <person name="Markowitz V."/>
            <person name="Hugenholtz P."/>
            <person name="Kyrpides N.C."/>
            <person name="Klenk H.P."/>
            <person name="Chen F."/>
        </authorList>
    </citation>
    <scope>NUCLEOTIDE SEQUENCE [LARGE SCALE GENOMIC DNA]</scope>
    <source>
        <strain evidence="6">ATCC 700099 / DSM 44233 / CIP 104796 / JCM 9543 / NBRC 105858 / Y-104</strain>
    </source>
</reference>
<dbReference type="PROSITE" id="PS50072">
    <property type="entry name" value="CSA_PPIASE_2"/>
    <property type="match status" value="1"/>
</dbReference>
<comment type="function">
    <text evidence="1">PPIases accelerate the folding of proteins. It catalyzes the cis-trans isomerization of proline imidic peptide bonds in oligopeptides.</text>
</comment>
<feature type="compositionally biased region" description="Basic and acidic residues" evidence="2">
    <location>
        <begin position="12"/>
        <end position="21"/>
    </location>
</feature>
<protein>
    <submittedName>
        <fullName evidence="5">Peptidyl-prolyl cis-trans isomerase cyclophilin type</fullName>
    </submittedName>
</protein>
<feature type="compositionally biased region" description="Low complexity" evidence="2">
    <location>
        <begin position="64"/>
        <end position="91"/>
    </location>
</feature>
<keyword evidence="3" id="KW-0812">Transmembrane</keyword>